<dbReference type="Proteomes" id="UP001528672">
    <property type="component" value="Unassembled WGS sequence"/>
</dbReference>
<gene>
    <name evidence="2" type="ORF">PSQ39_18200</name>
</gene>
<feature type="domain" description="Glycosyltransferase 2-like" evidence="1">
    <location>
        <begin position="7"/>
        <end position="105"/>
    </location>
</feature>
<comment type="caution">
    <text evidence="2">The sequence shown here is derived from an EMBL/GenBank/DDBJ whole genome shotgun (WGS) entry which is preliminary data.</text>
</comment>
<dbReference type="CDD" id="cd00761">
    <property type="entry name" value="Glyco_tranf_GTA_type"/>
    <property type="match status" value="1"/>
</dbReference>
<dbReference type="PANTHER" id="PTHR22916:SF3">
    <property type="entry name" value="UDP-GLCNAC:BETAGAL BETA-1,3-N-ACETYLGLUCOSAMINYLTRANSFERASE-LIKE PROTEIN 1"/>
    <property type="match status" value="1"/>
</dbReference>
<dbReference type="Pfam" id="PF00535">
    <property type="entry name" value="Glycos_transf_2"/>
    <property type="match status" value="1"/>
</dbReference>
<dbReference type="EMBL" id="JAQSIO010000008">
    <property type="protein sequence ID" value="MDD0816577.1"/>
    <property type="molecule type" value="Genomic_DNA"/>
</dbReference>
<dbReference type="InterPro" id="IPR001173">
    <property type="entry name" value="Glyco_trans_2-like"/>
</dbReference>
<sequence length="338" mass="38474">MTKLLDILITSYKHPEYLDECLQSLATQTWQGFNVHIIDDSPGNPVQPVIDKWRAQGMVIEFSQNEQNIGGIECLDIMYRRTHSDYVMWLHHDDILWPQFLEKLLCEGLLQHPECGLGYSLYQRKTGDQIQPDTGVYRPALSTGPHSVVHHLCITNWIICSFAILKRSALDEVGAIQRHVLRDQLIGLPTSAYPDQYMCARVATRGPAYVLDEPQGYYRIHASNATNRTGGELRRITESVRTYDYIFDDHNIFDKATRYLAKANAHGRLLSDVGVIQAMLQMIQASEVGQELRPMAKELLIATHQALAPLIYDDASRGRPFVTPRPHLDELARLVQQL</sequence>
<dbReference type="InterPro" id="IPR029044">
    <property type="entry name" value="Nucleotide-diphossugar_trans"/>
</dbReference>
<dbReference type="Gene3D" id="3.90.550.10">
    <property type="entry name" value="Spore Coat Polysaccharide Biosynthesis Protein SpsA, Chain A"/>
    <property type="match status" value="1"/>
</dbReference>
<name>A0ABT5MJ37_9BURK</name>
<protein>
    <submittedName>
        <fullName evidence="2">Glycosyltransferase family A protein</fullName>
    </submittedName>
</protein>
<dbReference type="SUPFAM" id="SSF53448">
    <property type="entry name" value="Nucleotide-diphospho-sugar transferases"/>
    <property type="match status" value="1"/>
</dbReference>
<dbReference type="RefSeq" id="WP_273928459.1">
    <property type="nucleotide sequence ID" value="NZ_JAQSIO010000008.1"/>
</dbReference>
<evidence type="ECO:0000259" key="1">
    <source>
        <dbReference type="Pfam" id="PF00535"/>
    </source>
</evidence>
<dbReference type="PANTHER" id="PTHR22916">
    <property type="entry name" value="GLYCOSYLTRANSFERASE"/>
    <property type="match status" value="1"/>
</dbReference>
<organism evidence="2 3">
    <name type="scientific">Curvibacter microcysteis</name>
    <dbReference type="NCBI Taxonomy" id="3026419"/>
    <lineage>
        <taxon>Bacteria</taxon>
        <taxon>Pseudomonadati</taxon>
        <taxon>Pseudomonadota</taxon>
        <taxon>Betaproteobacteria</taxon>
        <taxon>Burkholderiales</taxon>
        <taxon>Comamonadaceae</taxon>
        <taxon>Curvibacter</taxon>
    </lineage>
</organism>
<accession>A0ABT5MJ37</accession>
<reference evidence="2 3" key="1">
    <citation type="submission" date="2023-02" db="EMBL/GenBank/DDBJ databases">
        <title>Bacterial whole genome sequence for Curvibacter sp. HBC28.</title>
        <authorList>
            <person name="Le V."/>
            <person name="Ko S.-R."/>
            <person name="Ahn C.-Y."/>
            <person name="Oh H.-M."/>
        </authorList>
    </citation>
    <scope>NUCLEOTIDE SEQUENCE [LARGE SCALE GENOMIC DNA]</scope>
    <source>
        <strain evidence="2 3">HBC28</strain>
    </source>
</reference>
<proteinExistence type="predicted"/>
<evidence type="ECO:0000313" key="2">
    <source>
        <dbReference type="EMBL" id="MDD0816577.1"/>
    </source>
</evidence>
<keyword evidence="3" id="KW-1185">Reference proteome</keyword>
<evidence type="ECO:0000313" key="3">
    <source>
        <dbReference type="Proteomes" id="UP001528672"/>
    </source>
</evidence>